<keyword evidence="5" id="KW-0731">Sigma factor</keyword>
<gene>
    <name evidence="10" type="ORF">JCM19240_4769</name>
</gene>
<dbReference type="PRINTS" id="PR00046">
    <property type="entry name" value="SIGMA70FCT"/>
</dbReference>
<dbReference type="NCBIfam" id="TIGR02937">
    <property type="entry name" value="sigma70-ECF"/>
    <property type="match status" value="1"/>
</dbReference>
<proteinExistence type="inferred from homology"/>
<dbReference type="GO" id="GO:0016987">
    <property type="term" value="F:sigma factor activity"/>
    <property type="evidence" value="ECO:0007669"/>
    <property type="project" value="UniProtKB-UniRule"/>
</dbReference>
<dbReference type="InterPro" id="IPR050813">
    <property type="entry name" value="Sigma-70_Factor"/>
</dbReference>
<dbReference type="NCBIfam" id="TIGR02392">
    <property type="entry name" value="rpoH_proteo"/>
    <property type="match status" value="1"/>
</dbReference>
<reference evidence="10 11" key="1">
    <citation type="submission" date="2014-09" db="EMBL/GenBank/DDBJ databases">
        <title>Vibrio maritimus JCM 19240. (C210) whole genome shotgun sequence.</title>
        <authorList>
            <person name="Sawabe T."/>
            <person name="Meirelles P."/>
            <person name="Nakanishi M."/>
            <person name="Sayaka M."/>
            <person name="Hattori M."/>
            <person name="Ohkuma M."/>
        </authorList>
    </citation>
    <scope>NUCLEOTIDE SEQUENCE [LARGE SCALE GENOMIC DNA]</scope>
    <source>
        <strain evidence="10 11">JCM 19240</strain>
    </source>
</reference>
<keyword evidence="7" id="KW-0804">Transcription</keyword>
<protein>
    <recommendedName>
        <fullName evidence="8">RNA polymerase sigma factor RpoH</fullName>
    </recommendedName>
</protein>
<dbReference type="SUPFAM" id="SSF88946">
    <property type="entry name" value="Sigma2 domain of RNA polymerase sigma factors"/>
    <property type="match status" value="1"/>
</dbReference>
<name>A0A090TAQ5_9VIBR</name>
<dbReference type="InterPro" id="IPR000943">
    <property type="entry name" value="RNA_pol_sigma70"/>
</dbReference>
<accession>A0A090TAQ5</accession>
<dbReference type="AlphaFoldDB" id="A0A090TAQ5"/>
<evidence type="ECO:0000256" key="2">
    <source>
        <dbReference type="ARBA" id="ARBA00022490"/>
    </source>
</evidence>
<dbReference type="InterPro" id="IPR007627">
    <property type="entry name" value="RNA_pol_sigma70_r2"/>
</dbReference>
<evidence type="ECO:0000313" key="11">
    <source>
        <dbReference type="Proteomes" id="UP000029224"/>
    </source>
</evidence>
<dbReference type="SUPFAM" id="SSF88659">
    <property type="entry name" value="Sigma3 and sigma4 domains of RNA polymerase sigma factors"/>
    <property type="match status" value="1"/>
</dbReference>
<dbReference type="PANTHER" id="PTHR30376:SF3">
    <property type="entry name" value="RNA POLYMERASE SIGMA FACTOR RPOH"/>
    <property type="match status" value="1"/>
</dbReference>
<comment type="caution">
    <text evidence="10">The sequence shown here is derived from an EMBL/GenBank/DDBJ whole genome shotgun (WGS) entry which is preliminary data.</text>
</comment>
<comment type="similarity">
    <text evidence="1">Belongs to the sigma-70 factor family.</text>
</comment>
<dbReference type="Gene3D" id="1.20.120.1810">
    <property type="match status" value="1"/>
</dbReference>
<organism evidence="10 11">
    <name type="scientific">Vibrio maritimus</name>
    <dbReference type="NCBI Taxonomy" id="990268"/>
    <lineage>
        <taxon>Bacteria</taxon>
        <taxon>Pseudomonadati</taxon>
        <taxon>Pseudomonadota</taxon>
        <taxon>Gammaproteobacteria</taxon>
        <taxon>Vibrionales</taxon>
        <taxon>Vibrionaceae</taxon>
        <taxon>Vibrio</taxon>
    </lineage>
</organism>
<dbReference type="InterPro" id="IPR013325">
    <property type="entry name" value="RNA_pol_sigma_r2"/>
</dbReference>
<dbReference type="Pfam" id="PF04542">
    <property type="entry name" value="Sigma70_r2"/>
    <property type="match status" value="1"/>
</dbReference>
<dbReference type="GO" id="GO:0006352">
    <property type="term" value="P:DNA-templated transcription initiation"/>
    <property type="evidence" value="ECO:0007669"/>
    <property type="project" value="UniProtKB-UniRule"/>
</dbReference>
<keyword evidence="4" id="KW-0346">Stress response</keyword>
<evidence type="ECO:0000259" key="9">
    <source>
        <dbReference type="PROSITE" id="PS00715"/>
    </source>
</evidence>
<dbReference type="InterPro" id="IPR013324">
    <property type="entry name" value="RNA_pol_sigma_r3/r4-like"/>
</dbReference>
<evidence type="ECO:0000256" key="7">
    <source>
        <dbReference type="ARBA" id="ARBA00023163"/>
    </source>
</evidence>
<evidence type="ECO:0000256" key="8">
    <source>
        <dbReference type="NCBIfam" id="TIGR02392"/>
    </source>
</evidence>
<evidence type="ECO:0000256" key="5">
    <source>
        <dbReference type="ARBA" id="ARBA00023082"/>
    </source>
</evidence>
<keyword evidence="11" id="KW-1185">Reference proteome</keyword>
<dbReference type="OrthoDB" id="9804285at2"/>
<evidence type="ECO:0000256" key="4">
    <source>
        <dbReference type="ARBA" id="ARBA00023016"/>
    </source>
</evidence>
<dbReference type="PANTHER" id="PTHR30376">
    <property type="entry name" value="SIGMA FACTOR RPOH HEAT SHOCK RELATED"/>
    <property type="match status" value="1"/>
</dbReference>
<dbReference type="EMBL" id="BBMT01000008">
    <property type="protein sequence ID" value="GAL35834.1"/>
    <property type="molecule type" value="Genomic_DNA"/>
</dbReference>
<dbReference type="InterPro" id="IPR007630">
    <property type="entry name" value="RNA_pol_sigma70_r4"/>
</dbReference>
<evidence type="ECO:0000256" key="3">
    <source>
        <dbReference type="ARBA" id="ARBA00023015"/>
    </source>
</evidence>
<dbReference type="InterPro" id="IPR014284">
    <property type="entry name" value="RNA_pol_sigma-70_dom"/>
</dbReference>
<dbReference type="Pfam" id="PF04545">
    <property type="entry name" value="Sigma70_r4"/>
    <property type="match status" value="1"/>
</dbReference>
<dbReference type="GO" id="GO:0003677">
    <property type="term" value="F:DNA binding"/>
    <property type="evidence" value="ECO:0007669"/>
    <property type="project" value="UniProtKB-KW"/>
</dbReference>
<evidence type="ECO:0000256" key="1">
    <source>
        <dbReference type="ARBA" id="ARBA00007788"/>
    </source>
</evidence>
<dbReference type="PROSITE" id="PS00715">
    <property type="entry name" value="SIGMA70_1"/>
    <property type="match status" value="1"/>
</dbReference>
<dbReference type="Proteomes" id="UP000029224">
    <property type="component" value="Unassembled WGS sequence"/>
</dbReference>
<dbReference type="Gene3D" id="1.20.140.160">
    <property type="match status" value="1"/>
</dbReference>
<dbReference type="InterPro" id="IPR012759">
    <property type="entry name" value="RNA_pol_sigma_RpoH_proteobac"/>
</dbReference>
<feature type="domain" description="RNA polymerase sigma-70" evidence="9">
    <location>
        <begin position="77"/>
        <end position="90"/>
    </location>
</feature>
<keyword evidence="6" id="KW-0238">DNA-binding</keyword>
<dbReference type="NCBIfam" id="NF005143">
    <property type="entry name" value="PRK06596.1"/>
    <property type="match status" value="1"/>
</dbReference>
<sequence length="285" mass="32827">MSTSTAAMSLQSSESLAYYMRFVNSHSILKECEERDIAEKLYYNNDESMVAKLMLPHLRYVVYIARGFVGYGLPLTDMIQCGNIGLLKAVKKFDPTLGNRLVTFAVHWIKSEITDYILRNWSIVKIATTKAQKKLFFNLKKYKRSQEWMGESEATDLAEKLNVSKRDVFSMDGRLSARDSYINTQSSEEDEYGSSLFSLTSEPQTDIAVEYEEQDWEQHLNKELMTGLNKLDPRSKDIIFYRWLADEKLTLTALAHKHGISAERVRQLETMALGKLKNVLVHIRP</sequence>
<reference evidence="10 11" key="2">
    <citation type="submission" date="2014-09" db="EMBL/GenBank/DDBJ databases">
        <authorList>
            <consortium name="NBRP consortium"/>
            <person name="Sawabe T."/>
            <person name="Meirelles P."/>
            <person name="Nakanishi M."/>
            <person name="Sayaka M."/>
            <person name="Hattori M."/>
            <person name="Ohkuma M."/>
        </authorList>
    </citation>
    <scope>NUCLEOTIDE SEQUENCE [LARGE SCALE GENOMIC DNA]</scope>
    <source>
        <strain evidence="10 11">JCM 19240</strain>
    </source>
</reference>
<evidence type="ECO:0000313" key="10">
    <source>
        <dbReference type="EMBL" id="GAL35834.1"/>
    </source>
</evidence>
<keyword evidence="2" id="KW-0963">Cytoplasm</keyword>
<keyword evidence="3" id="KW-0805">Transcription regulation</keyword>
<evidence type="ECO:0000256" key="6">
    <source>
        <dbReference type="ARBA" id="ARBA00023125"/>
    </source>
</evidence>